<reference evidence="1 2" key="1">
    <citation type="journal article" date="2013" name="ISME J.">
        <title>A metabolic model for members of the genus Tetrasphaera involved in enhanced biological phosphorus removal.</title>
        <authorList>
            <person name="Kristiansen R."/>
            <person name="Nguyen H.T.T."/>
            <person name="Saunders A.M."/>
            <person name="Nielsen J.L."/>
            <person name="Wimmer R."/>
            <person name="Le V.Q."/>
            <person name="McIlroy S.J."/>
            <person name="Petrovski S."/>
            <person name="Seviour R.J."/>
            <person name="Calteau A."/>
            <person name="Nielsen K.L."/>
            <person name="Nielsen P.H."/>
        </authorList>
    </citation>
    <scope>NUCLEOTIDE SEQUENCE [LARGE SCALE GENOMIC DNA]</scope>
    <source>
        <strain evidence="1 2">Ben110</strain>
    </source>
</reference>
<evidence type="ECO:0000313" key="2">
    <source>
        <dbReference type="Proteomes" id="UP000035763"/>
    </source>
</evidence>
<sequence length="90" mass="10058">MTGYDSTSAAFNTTRVADHQGHDIAGMKARANYRTVSSSDSGYVKVALRLNYGDYPSANDTCGYPDFKAWDGSGDRDLDQPRSSWNWYFE</sequence>
<gene>
    <name evidence="1" type="ORF">BN11_870010</name>
</gene>
<dbReference type="AlphaFoldDB" id="W6K179"/>
<accession>W6K179</accession>
<name>W6K179_9MICO</name>
<keyword evidence="2" id="KW-1185">Reference proteome</keyword>
<evidence type="ECO:0000313" key="1">
    <source>
        <dbReference type="EMBL" id="CCH75658.1"/>
    </source>
</evidence>
<comment type="caution">
    <text evidence="1">The sequence shown here is derived from an EMBL/GenBank/DDBJ whole genome shotgun (WGS) entry which is preliminary data.</text>
</comment>
<proteinExistence type="predicted"/>
<protein>
    <submittedName>
        <fullName evidence="1">Uncharacterized protein</fullName>
    </submittedName>
</protein>
<dbReference type="Proteomes" id="UP000035763">
    <property type="component" value="Unassembled WGS sequence"/>
</dbReference>
<dbReference type="RefSeq" id="WP_157044020.1">
    <property type="nucleotide sequence ID" value="NZ_HG764815.1"/>
</dbReference>
<organism evidence="1 2">
    <name type="scientific">Nostocoides australiense Ben110</name>
    <dbReference type="NCBI Taxonomy" id="1193182"/>
    <lineage>
        <taxon>Bacteria</taxon>
        <taxon>Bacillati</taxon>
        <taxon>Actinomycetota</taxon>
        <taxon>Actinomycetes</taxon>
        <taxon>Micrococcales</taxon>
        <taxon>Intrasporangiaceae</taxon>
        <taxon>Nostocoides</taxon>
    </lineage>
</organism>
<dbReference type="EMBL" id="CAJA01000515">
    <property type="protein sequence ID" value="CCH75658.1"/>
    <property type="molecule type" value="Genomic_DNA"/>
</dbReference>